<keyword evidence="2" id="KW-0472">Membrane</keyword>
<evidence type="ECO:0000256" key="1">
    <source>
        <dbReference type="SAM" id="MobiDB-lite"/>
    </source>
</evidence>
<feature type="region of interest" description="Disordered" evidence="1">
    <location>
        <begin position="1"/>
        <end position="20"/>
    </location>
</feature>
<evidence type="ECO:0000313" key="4">
    <source>
        <dbReference type="Proteomes" id="UP000186104"/>
    </source>
</evidence>
<evidence type="ECO:0000256" key="2">
    <source>
        <dbReference type="SAM" id="Phobius"/>
    </source>
</evidence>
<feature type="transmembrane region" description="Helical" evidence="2">
    <location>
        <begin position="163"/>
        <end position="192"/>
    </location>
</feature>
<dbReference type="EMBL" id="CP015961">
    <property type="protein sequence ID" value="ANI91063.1"/>
    <property type="molecule type" value="Genomic_DNA"/>
</dbReference>
<dbReference type="KEGG" id="dtm:BJL86_0252"/>
<dbReference type="AlphaFoldDB" id="A0A173LGS0"/>
<dbReference type="RefSeq" id="WP_067471536.1">
    <property type="nucleotide sequence ID" value="NZ_CP015961.1"/>
</dbReference>
<organism evidence="3 4">
    <name type="scientific">Dietzia timorensis</name>
    <dbReference type="NCBI Taxonomy" id="499555"/>
    <lineage>
        <taxon>Bacteria</taxon>
        <taxon>Bacillati</taxon>
        <taxon>Actinomycetota</taxon>
        <taxon>Actinomycetes</taxon>
        <taxon>Mycobacteriales</taxon>
        <taxon>Dietziaceae</taxon>
        <taxon>Dietzia</taxon>
    </lineage>
</organism>
<evidence type="ECO:0000313" key="3">
    <source>
        <dbReference type="EMBL" id="ANI91063.1"/>
    </source>
</evidence>
<dbReference type="Proteomes" id="UP000186104">
    <property type="component" value="Chromosome"/>
</dbReference>
<keyword evidence="4" id="KW-1185">Reference proteome</keyword>
<keyword evidence="2" id="KW-1133">Transmembrane helix</keyword>
<reference evidence="3 4" key="1">
    <citation type="submission" date="2016-06" db="EMBL/GenBank/DDBJ databases">
        <title>Complete genome sequence of a saline-alkali tolerant type strain Dietzia timorensis ID05-A0528T.</title>
        <authorList>
            <person name="Wu X."/>
        </authorList>
    </citation>
    <scope>NUCLEOTIDE SEQUENCE [LARGE SCALE GENOMIC DNA]</scope>
    <source>
        <strain evidence="3 4">ID05-A0528</strain>
    </source>
</reference>
<protein>
    <submittedName>
        <fullName evidence="3">Uncharacterized protein</fullName>
    </submittedName>
</protein>
<feature type="transmembrane region" description="Helical" evidence="2">
    <location>
        <begin position="71"/>
        <end position="92"/>
    </location>
</feature>
<proteinExistence type="predicted"/>
<sequence length="203" mass="21825">MANGPDENFVVAPQSSPSAGGREAPAHAGIGMIFWLGAWWIVSVLLDALLLTSLPDTISFWERLGDSQSALMNGTMFAIFYGPPAALLSLVLSKLRARFAGRTAVESARPKRSSSTRTLVWTLVVGPLTWYYLCIYGFVAVFANGLIGEEALLELAVSLPSAAFWGAMYGTVAGIVGIPIFMLLGFAVSGGFRSAFRRRRTRS</sequence>
<feature type="transmembrane region" description="Helical" evidence="2">
    <location>
        <begin position="32"/>
        <end position="51"/>
    </location>
</feature>
<accession>A0A173LGS0</accession>
<name>A0A173LGS0_9ACTN</name>
<gene>
    <name evidence="3" type="ORF">BJL86_0252</name>
</gene>
<keyword evidence="2" id="KW-0812">Transmembrane</keyword>
<feature type="transmembrane region" description="Helical" evidence="2">
    <location>
        <begin position="119"/>
        <end position="143"/>
    </location>
</feature>